<proteinExistence type="predicted"/>
<dbReference type="PANTHER" id="PTHR30388:SF6">
    <property type="entry name" value="XANTHINE DEHYDROGENASE SUBUNIT A-RELATED"/>
    <property type="match status" value="1"/>
</dbReference>
<evidence type="ECO:0000313" key="3">
    <source>
        <dbReference type="EMBL" id="MDQ6597239.1"/>
    </source>
</evidence>
<evidence type="ECO:0000313" key="6">
    <source>
        <dbReference type="Proteomes" id="UP001178888"/>
    </source>
</evidence>
<feature type="domain" description="XdhC- CoxI" evidence="1">
    <location>
        <begin position="18"/>
        <end position="83"/>
    </location>
</feature>
<keyword evidence="6" id="KW-1185">Reference proteome</keyword>
<sequence length="350" mass="39049">MSRLLEFRTIFQSIKRAWEMKKKTVIVMLIGVNGSAYRLPGTKMMMTTDGEMNGSISGGCLENDLFAYAERALKENTALIKNYDLSEKEIWTLGIGCKGSLEILILPVQEEDLFWKTTEQFLQKNEEFSFILEVPTGIKAIIAKNGEMVETKGSLPHKVYEQALTSMKSQRRAEIMEVEGRRFVIDIIRSSQRLIIAGAGKDAIPVADLAAKTGFTVTVLDPRSEFNNKRYFPNVVHITQNPESLNPADVSDAWWVIMNHSQNRDEAALLLALKSNPKYIGVLGPVSRTKEMLENLGENLPVLDKIHAPVGLDIGAETMEEVAVSIISELMMVRSMKSGTSLQGKMKIHA</sequence>
<dbReference type="RefSeq" id="WP_133333652.1">
    <property type="nucleotide sequence ID" value="NZ_JAVGVR010000001.1"/>
</dbReference>
<dbReference type="InterPro" id="IPR027051">
    <property type="entry name" value="XdhC_Rossmann_dom"/>
</dbReference>
<dbReference type="EMBL" id="JAVGVR010000001">
    <property type="protein sequence ID" value="MDQ6597239.1"/>
    <property type="molecule type" value="Genomic_DNA"/>
</dbReference>
<dbReference type="Proteomes" id="UP001178888">
    <property type="component" value="Unassembled WGS sequence"/>
</dbReference>
<organism evidence="4 5">
    <name type="scientific">Bacillus salipaludis</name>
    <dbReference type="NCBI Taxonomy" id="2547811"/>
    <lineage>
        <taxon>Bacteria</taxon>
        <taxon>Bacillati</taxon>
        <taxon>Bacillota</taxon>
        <taxon>Bacilli</taxon>
        <taxon>Bacillales</taxon>
        <taxon>Bacillaceae</taxon>
        <taxon>Bacillus</taxon>
    </lineage>
</organism>
<name>A0A4R5VVZ2_9BACI</name>
<evidence type="ECO:0000313" key="5">
    <source>
        <dbReference type="Proteomes" id="UP000295132"/>
    </source>
</evidence>
<gene>
    <name evidence="4" type="ORF">E2K98_07680</name>
    <name evidence="3" type="ORF">RCG21_12875</name>
</gene>
<reference evidence="3" key="2">
    <citation type="submission" date="2023-08" db="EMBL/GenBank/DDBJ databases">
        <title>Nitrogen cycling bacteria in agricultural field soils.</title>
        <authorList>
            <person name="Jang J."/>
        </authorList>
    </citation>
    <scope>NUCLEOTIDE SEQUENCE</scope>
    <source>
        <strain evidence="3">PS3-36</strain>
    </source>
</reference>
<feature type="domain" description="XdhC Rossmann" evidence="2">
    <location>
        <begin position="194"/>
        <end position="330"/>
    </location>
</feature>
<dbReference type="Proteomes" id="UP000295132">
    <property type="component" value="Unassembled WGS sequence"/>
</dbReference>
<dbReference type="InterPro" id="IPR052698">
    <property type="entry name" value="MoCofactor_Util/Proc"/>
</dbReference>
<evidence type="ECO:0000259" key="2">
    <source>
        <dbReference type="Pfam" id="PF13478"/>
    </source>
</evidence>
<accession>A0A4R5VVZ2</accession>
<dbReference type="Gene3D" id="3.40.50.720">
    <property type="entry name" value="NAD(P)-binding Rossmann-like Domain"/>
    <property type="match status" value="1"/>
</dbReference>
<dbReference type="InterPro" id="IPR003777">
    <property type="entry name" value="XdhC_CoxI"/>
</dbReference>
<dbReference type="SUPFAM" id="SSF51984">
    <property type="entry name" value="MurCD N-terminal domain"/>
    <property type="match status" value="1"/>
</dbReference>
<evidence type="ECO:0000259" key="1">
    <source>
        <dbReference type="Pfam" id="PF02625"/>
    </source>
</evidence>
<dbReference type="AlphaFoldDB" id="A0A4R5VVZ2"/>
<evidence type="ECO:0000313" key="4">
    <source>
        <dbReference type="EMBL" id="TDK63316.1"/>
    </source>
</evidence>
<dbReference type="EMBL" id="SMYO01000003">
    <property type="protein sequence ID" value="TDK63316.1"/>
    <property type="molecule type" value="Genomic_DNA"/>
</dbReference>
<dbReference type="Pfam" id="PF02625">
    <property type="entry name" value="XdhC_CoxI"/>
    <property type="match status" value="1"/>
</dbReference>
<reference evidence="4 5" key="1">
    <citation type="submission" date="2019-03" db="EMBL/GenBank/DDBJ databases">
        <title>Bacillus niacini sp. nov. a Nicotinate-Metabolizing Mesophile Isolated from Soil.</title>
        <authorList>
            <person name="Zhang G."/>
        </authorList>
    </citation>
    <scope>NUCLEOTIDE SEQUENCE [LARGE SCALE GENOMIC DNA]</scope>
    <source>
        <strain evidence="4 5">WN066</strain>
    </source>
</reference>
<dbReference type="PANTHER" id="PTHR30388">
    <property type="entry name" value="ALDEHYDE OXIDOREDUCTASE MOLYBDENUM COFACTOR ASSEMBLY PROTEIN"/>
    <property type="match status" value="1"/>
</dbReference>
<comment type="caution">
    <text evidence="4">The sequence shown here is derived from an EMBL/GenBank/DDBJ whole genome shotgun (WGS) entry which is preliminary data.</text>
</comment>
<protein>
    <submittedName>
        <fullName evidence="3">XdhC family protein</fullName>
    </submittedName>
    <submittedName>
        <fullName evidence="4">XdhC/CoxI family protein</fullName>
    </submittedName>
</protein>
<dbReference type="Pfam" id="PF13478">
    <property type="entry name" value="XdhC_C"/>
    <property type="match status" value="1"/>
</dbReference>